<name>A0A0D0E607_9AGAM</name>
<evidence type="ECO:0000313" key="5">
    <source>
        <dbReference type="Proteomes" id="UP000054538"/>
    </source>
</evidence>
<comment type="subcellular location">
    <subcellularLocation>
        <location evidence="1">Nucleus</location>
    </subcellularLocation>
</comment>
<dbReference type="PANTHER" id="PTHR31001:SF81">
    <property type="entry name" value="ZN(II)2CYS6 TRANSCRIPTION FACTOR"/>
    <property type="match status" value="1"/>
</dbReference>
<dbReference type="Proteomes" id="UP000054538">
    <property type="component" value="Unassembled WGS sequence"/>
</dbReference>
<feature type="region of interest" description="Disordered" evidence="3">
    <location>
        <begin position="362"/>
        <end position="381"/>
    </location>
</feature>
<protein>
    <recommendedName>
        <fullName evidence="6">Transcription factor domain-containing protein</fullName>
    </recommendedName>
</protein>
<dbReference type="HOGENOM" id="CLU_551058_0_0_1"/>
<dbReference type="STRING" id="930991.A0A0D0E607"/>
<evidence type="ECO:0000256" key="3">
    <source>
        <dbReference type="SAM" id="MobiDB-lite"/>
    </source>
</evidence>
<keyword evidence="5" id="KW-1185">Reference proteome</keyword>
<organism evidence="4 5">
    <name type="scientific">Paxillus rubicundulus Ve08.2h10</name>
    <dbReference type="NCBI Taxonomy" id="930991"/>
    <lineage>
        <taxon>Eukaryota</taxon>
        <taxon>Fungi</taxon>
        <taxon>Dikarya</taxon>
        <taxon>Basidiomycota</taxon>
        <taxon>Agaricomycotina</taxon>
        <taxon>Agaricomycetes</taxon>
        <taxon>Agaricomycetidae</taxon>
        <taxon>Boletales</taxon>
        <taxon>Paxilineae</taxon>
        <taxon>Paxillaceae</taxon>
        <taxon>Paxillus</taxon>
    </lineage>
</organism>
<dbReference type="AlphaFoldDB" id="A0A0D0E607"/>
<dbReference type="CDD" id="cd12148">
    <property type="entry name" value="fungal_TF_MHR"/>
    <property type="match status" value="1"/>
</dbReference>
<evidence type="ECO:0000313" key="4">
    <source>
        <dbReference type="EMBL" id="KIK93010.1"/>
    </source>
</evidence>
<feature type="compositionally biased region" description="Low complexity" evidence="3">
    <location>
        <begin position="34"/>
        <end position="49"/>
    </location>
</feature>
<feature type="region of interest" description="Disordered" evidence="3">
    <location>
        <begin position="112"/>
        <end position="146"/>
    </location>
</feature>
<dbReference type="PANTHER" id="PTHR31001">
    <property type="entry name" value="UNCHARACTERIZED TRANSCRIPTIONAL REGULATORY PROTEIN"/>
    <property type="match status" value="1"/>
</dbReference>
<proteinExistence type="predicted"/>
<dbReference type="InterPro" id="IPR050613">
    <property type="entry name" value="Sec_Metabolite_Reg"/>
</dbReference>
<reference evidence="4 5" key="1">
    <citation type="submission" date="2014-04" db="EMBL/GenBank/DDBJ databases">
        <authorList>
            <consortium name="DOE Joint Genome Institute"/>
            <person name="Kuo A."/>
            <person name="Kohler A."/>
            <person name="Jargeat P."/>
            <person name="Nagy L.G."/>
            <person name="Floudas D."/>
            <person name="Copeland A."/>
            <person name="Barry K.W."/>
            <person name="Cichocki N."/>
            <person name="Veneault-Fourrey C."/>
            <person name="LaButti K."/>
            <person name="Lindquist E.A."/>
            <person name="Lipzen A."/>
            <person name="Lundell T."/>
            <person name="Morin E."/>
            <person name="Murat C."/>
            <person name="Sun H."/>
            <person name="Tunlid A."/>
            <person name="Henrissat B."/>
            <person name="Grigoriev I.V."/>
            <person name="Hibbett D.S."/>
            <person name="Martin F."/>
            <person name="Nordberg H.P."/>
            <person name="Cantor M.N."/>
            <person name="Hua S.X."/>
        </authorList>
    </citation>
    <scope>NUCLEOTIDE SEQUENCE [LARGE SCALE GENOMIC DNA]</scope>
    <source>
        <strain evidence="4 5">Ve08.2h10</strain>
    </source>
</reference>
<feature type="compositionally biased region" description="Low complexity" evidence="3">
    <location>
        <begin position="365"/>
        <end position="380"/>
    </location>
</feature>
<accession>A0A0D0E607</accession>
<reference evidence="5" key="2">
    <citation type="submission" date="2015-01" db="EMBL/GenBank/DDBJ databases">
        <title>Evolutionary Origins and Diversification of the Mycorrhizal Mutualists.</title>
        <authorList>
            <consortium name="DOE Joint Genome Institute"/>
            <consortium name="Mycorrhizal Genomics Consortium"/>
            <person name="Kohler A."/>
            <person name="Kuo A."/>
            <person name="Nagy L.G."/>
            <person name="Floudas D."/>
            <person name="Copeland A."/>
            <person name="Barry K.W."/>
            <person name="Cichocki N."/>
            <person name="Veneault-Fourrey C."/>
            <person name="LaButti K."/>
            <person name="Lindquist E.A."/>
            <person name="Lipzen A."/>
            <person name="Lundell T."/>
            <person name="Morin E."/>
            <person name="Murat C."/>
            <person name="Riley R."/>
            <person name="Ohm R."/>
            <person name="Sun H."/>
            <person name="Tunlid A."/>
            <person name="Henrissat B."/>
            <person name="Grigoriev I.V."/>
            <person name="Hibbett D.S."/>
            <person name="Martin F."/>
        </authorList>
    </citation>
    <scope>NUCLEOTIDE SEQUENCE [LARGE SCALE GENOMIC DNA]</scope>
    <source>
        <strain evidence="5">Ve08.2h10</strain>
    </source>
</reference>
<evidence type="ECO:0000256" key="1">
    <source>
        <dbReference type="ARBA" id="ARBA00004123"/>
    </source>
</evidence>
<dbReference type="InParanoid" id="A0A0D0E607"/>
<dbReference type="EMBL" id="KN825222">
    <property type="protein sequence ID" value="KIK93010.1"/>
    <property type="molecule type" value="Genomic_DNA"/>
</dbReference>
<sequence length="495" mass="54210">MHPCFNFKHFKDRAEAMFKWASEVEGNDGANPDSSSSSQSGLRSSASGGSSVAKETARAIFFGSSAATPTSVRTLATSKPTISFFAAVAAALALGTLVDREIADEETRLGAALGSGMAQDDSSSSRPPSRKKSDFLPAPSKRCKGVSKDVSSPAVLFALSQQALSIFEKSSPYDLDFLTTMILHVLYALHDSKARVPHSLLPDVGKMVNVARTMGLDMDPDEFPGKFSLFEAESRRRLWFVSDYMGRTPLISDMEHTTRLPMDVDEDVFTPASTSIPLPRSPLSSLEPNPTDFKYFGLKCRLAQLVKDIKKRSLRDSVRSDLAAHEQFTLEQAASCANEIKQWLADLPSAFRLDIPSDLPNVQGSHSHSSDAANSSSPSAHPRDLTAVSPILLAQRCELAITAHRLIMKVYVPFLRPSYGHGDSTSYYQATVGAFTAAHSIIHSLRVLCWMWKQRPDLKGRRPMPALFNFYSFASGCILLSKTSTMHWRSCAIQC</sequence>
<evidence type="ECO:0008006" key="6">
    <source>
        <dbReference type="Google" id="ProtNLM"/>
    </source>
</evidence>
<gene>
    <name evidence="4" type="ORF">PAXRUDRAFT_543239</name>
</gene>
<evidence type="ECO:0000256" key="2">
    <source>
        <dbReference type="ARBA" id="ARBA00023242"/>
    </source>
</evidence>
<keyword evidence="2" id="KW-0539">Nucleus</keyword>
<dbReference type="OrthoDB" id="4934715at2759"/>
<feature type="region of interest" description="Disordered" evidence="3">
    <location>
        <begin position="25"/>
        <end position="49"/>
    </location>
</feature>
<dbReference type="GO" id="GO:0005634">
    <property type="term" value="C:nucleus"/>
    <property type="evidence" value="ECO:0007669"/>
    <property type="project" value="UniProtKB-SubCell"/>
</dbReference>